<organism evidence="2 3">
    <name type="scientific">Panagrellus redivivus</name>
    <name type="common">Microworm</name>
    <dbReference type="NCBI Taxonomy" id="6233"/>
    <lineage>
        <taxon>Eukaryota</taxon>
        <taxon>Metazoa</taxon>
        <taxon>Ecdysozoa</taxon>
        <taxon>Nematoda</taxon>
        <taxon>Chromadorea</taxon>
        <taxon>Rhabditida</taxon>
        <taxon>Tylenchina</taxon>
        <taxon>Panagrolaimomorpha</taxon>
        <taxon>Panagrolaimoidea</taxon>
        <taxon>Panagrolaimidae</taxon>
        <taxon>Panagrellus</taxon>
    </lineage>
</organism>
<keyword evidence="2" id="KW-1185">Reference proteome</keyword>
<feature type="compositionally biased region" description="Basic and acidic residues" evidence="1">
    <location>
        <begin position="122"/>
        <end position="139"/>
    </location>
</feature>
<accession>A0A7E4VS73</accession>
<sequence>MARRKSSANSKSATFKVRKSARIASQNANESTSNEASPTKSRSRRRTVVPNNQRARGRTVPPTPAGTWRSVQAKTLVDESHLDDRRAVNVAARRVRRTEKEEDAATTSTMTRRRNAKKVTKSQKDPPTRAGKRKLDEIHPVLPVRPARQADKKEDYEVPTSTMTRRKAEKVTKSQEDSPTRAGKRKLDEIHPVVPVRRARQADKNEDYEVTTTMITRSMAEKAKTQEADPCLACNTTKRVQFEMPASFVTTLSSGRDDNAREDSLVNISNVPEPASESERAERVLPHRQAPSDPKTDRGNEVKTHQDAPSPLLRQTVDTASTDRSQVKEAVRLPMFMRDRPPENEALSSSGSYEVVFVPVNYTLYRREIRKKRRRDAAPDSAIWDVQHETGDPTPELVDDSWPSSGFMWSPDRYIEQRCPPRHSDDEPTTSAVAYSSRPIVKPKNKPALRPRKPS</sequence>
<dbReference type="AlphaFoldDB" id="A0A7E4VS73"/>
<feature type="region of interest" description="Disordered" evidence="1">
    <location>
        <begin position="252"/>
        <end position="326"/>
    </location>
</feature>
<evidence type="ECO:0000256" key="1">
    <source>
        <dbReference type="SAM" id="MobiDB-lite"/>
    </source>
</evidence>
<feature type="compositionally biased region" description="Polar residues" evidence="1">
    <location>
        <begin position="23"/>
        <end position="40"/>
    </location>
</feature>
<protein>
    <submittedName>
        <fullName evidence="3">BRCT domain-containing protein</fullName>
    </submittedName>
</protein>
<feature type="compositionally biased region" description="Basic and acidic residues" evidence="1">
    <location>
        <begin position="255"/>
        <end position="264"/>
    </location>
</feature>
<proteinExistence type="predicted"/>
<feature type="compositionally biased region" description="Basic residues" evidence="1">
    <location>
        <begin position="111"/>
        <end position="121"/>
    </location>
</feature>
<dbReference type="WBParaSite" id="Pan_g2580.t1">
    <property type="protein sequence ID" value="Pan_g2580.t1"/>
    <property type="gene ID" value="Pan_g2580"/>
</dbReference>
<feature type="compositionally biased region" description="Basic residues" evidence="1">
    <location>
        <begin position="441"/>
        <end position="455"/>
    </location>
</feature>
<dbReference type="Proteomes" id="UP000492821">
    <property type="component" value="Unassembled WGS sequence"/>
</dbReference>
<reference evidence="2" key="1">
    <citation type="journal article" date="2013" name="Genetics">
        <title>The draft genome and transcriptome of Panagrellus redivivus are shaped by the harsh demands of a free-living lifestyle.</title>
        <authorList>
            <person name="Srinivasan J."/>
            <person name="Dillman A.R."/>
            <person name="Macchietto M.G."/>
            <person name="Heikkinen L."/>
            <person name="Lakso M."/>
            <person name="Fracchia K.M."/>
            <person name="Antoshechkin I."/>
            <person name="Mortazavi A."/>
            <person name="Wong G."/>
            <person name="Sternberg P.W."/>
        </authorList>
    </citation>
    <scope>NUCLEOTIDE SEQUENCE [LARGE SCALE GENOMIC DNA]</scope>
    <source>
        <strain evidence="2">MT8872</strain>
    </source>
</reference>
<feature type="region of interest" description="Disordered" evidence="1">
    <location>
        <begin position="416"/>
        <end position="455"/>
    </location>
</feature>
<evidence type="ECO:0000313" key="2">
    <source>
        <dbReference type="Proteomes" id="UP000492821"/>
    </source>
</evidence>
<feature type="region of interest" description="Disordered" evidence="1">
    <location>
        <begin position="88"/>
        <end position="207"/>
    </location>
</feature>
<feature type="region of interest" description="Disordered" evidence="1">
    <location>
        <begin position="372"/>
        <end position="404"/>
    </location>
</feature>
<evidence type="ECO:0000313" key="3">
    <source>
        <dbReference type="WBParaSite" id="Pan_g2580.t1"/>
    </source>
</evidence>
<feature type="compositionally biased region" description="Basic and acidic residues" evidence="1">
    <location>
        <begin position="294"/>
        <end position="306"/>
    </location>
</feature>
<name>A0A7E4VS73_PANRE</name>
<feature type="compositionally biased region" description="Basic and acidic residues" evidence="1">
    <location>
        <begin position="169"/>
        <end position="191"/>
    </location>
</feature>
<reference evidence="3" key="2">
    <citation type="submission" date="2020-10" db="UniProtKB">
        <authorList>
            <consortium name="WormBaseParasite"/>
        </authorList>
    </citation>
    <scope>IDENTIFICATION</scope>
</reference>
<feature type="region of interest" description="Disordered" evidence="1">
    <location>
        <begin position="1"/>
        <end position="71"/>
    </location>
</feature>